<dbReference type="RefSeq" id="WP_344079514.1">
    <property type="nucleotide sequence ID" value="NZ_BAAAPO010000001.1"/>
</dbReference>
<feature type="region of interest" description="Disordered" evidence="3">
    <location>
        <begin position="155"/>
        <end position="176"/>
    </location>
</feature>
<gene>
    <name evidence="6" type="ORF">GCM10009811_00230</name>
</gene>
<feature type="domain" description="Glycosyl transferase family 1" evidence="4">
    <location>
        <begin position="180"/>
        <end position="342"/>
    </location>
</feature>
<evidence type="ECO:0000256" key="3">
    <source>
        <dbReference type="SAM" id="MobiDB-lite"/>
    </source>
</evidence>
<dbReference type="PANTHER" id="PTHR12526">
    <property type="entry name" value="GLYCOSYLTRANSFERASE"/>
    <property type="match status" value="1"/>
</dbReference>
<dbReference type="Gene3D" id="3.40.50.2000">
    <property type="entry name" value="Glycogen Phosphorylase B"/>
    <property type="match status" value="2"/>
</dbReference>
<comment type="caution">
    <text evidence="6">The sequence shown here is derived from an EMBL/GenBank/DDBJ whole genome shotgun (WGS) entry which is preliminary data.</text>
</comment>
<feature type="domain" description="Glycosyltransferase subfamily 4-like N-terminal" evidence="5">
    <location>
        <begin position="13"/>
        <end position="161"/>
    </location>
</feature>
<dbReference type="EMBL" id="BAAAPO010000001">
    <property type="protein sequence ID" value="GAA1778742.1"/>
    <property type="molecule type" value="Genomic_DNA"/>
</dbReference>
<dbReference type="PANTHER" id="PTHR12526:SF636">
    <property type="entry name" value="BLL3647 PROTEIN"/>
    <property type="match status" value="1"/>
</dbReference>
<dbReference type="InterPro" id="IPR028098">
    <property type="entry name" value="Glyco_trans_4-like_N"/>
</dbReference>
<dbReference type="CDD" id="cd03801">
    <property type="entry name" value="GT4_PimA-like"/>
    <property type="match status" value="1"/>
</dbReference>
<keyword evidence="1" id="KW-0328">Glycosyltransferase</keyword>
<organism evidence="6 7">
    <name type="scientific">Nostocoides veronense</name>
    <dbReference type="NCBI Taxonomy" id="330836"/>
    <lineage>
        <taxon>Bacteria</taxon>
        <taxon>Bacillati</taxon>
        <taxon>Actinomycetota</taxon>
        <taxon>Actinomycetes</taxon>
        <taxon>Micrococcales</taxon>
        <taxon>Intrasporangiaceae</taxon>
        <taxon>Nostocoides</taxon>
    </lineage>
</organism>
<dbReference type="Pfam" id="PF13579">
    <property type="entry name" value="Glyco_trans_4_4"/>
    <property type="match status" value="1"/>
</dbReference>
<evidence type="ECO:0000313" key="7">
    <source>
        <dbReference type="Proteomes" id="UP001499938"/>
    </source>
</evidence>
<protein>
    <submittedName>
        <fullName evidence="6">Glycosyltransferase family 4 protein</fullName>
    </submittedName>
</protein>
<name>A0ABN2L8S4_9MICO</name>
<dbReference type="SUPFAM" id="SSF53756">
    <property type="entry name" value="UDP-Glycosyltransferase/glycogen phosphorylase"/>
    <property type="match status" value="1"/>
</dbReference>
<accession>A0ABN2L8S4</accession>
<proteinExistence type="predicted"/>
<dbReference type="InterPro" id="IPR001296">
    <property type="entry name" value="Glyco_trans_1"/>
</dbReference>
<evidence type="ECO:0000313" key="6">
    <source>
        <dbReference type="EMBL" id="GAA1778742.1"/>
    </source>
</evidence>
<dbReference type="Pfam" id="PF00534">
    <property type="entry name" value="Glycos_transf_1"/>
    <property type="match status" value="1"/>
</dbReference>
<sequence length="367" mass="37833">MSRIVLVVGKATGGIGIHVRDLAAGLAGLGHDVEVVTDPLTARTFGLDHARLLWPDPTRPDPRRLAQLRRLLRGADLVHAHGHQAGIVAGAALGRRRRGGVPLVISLHNELPAVPGPARAAVERAERAALGRAELVTGASDDLVAAARSLGAGHTQLAPVPSPRVPALAGAGPEQRAGARERVRTAYGLPGDLPWIVTISRIAPQKGLPTLVAAAAQLRTRVRWLVAGSGVADLLADLREQAATLGSPVDFLGPVSDPEDLLLAADLFVLTSTWEARALVVQEAMAAGLPVIAPAVGGLPGLLADGGGVLVPPGDPAATAQAVEELLADPARRAALGARGREVARGWDDLDAATRAWSTAYDRLIVG</sequence>
<evidence type="ECO:0000256" key="1">
    <source>
        <dbReference type="ARBA" id="ARBA00022676"/>
    </source>
</evidence>
<keyword evidence="7" id="KW-1185">Reference proteome</keyword>
<keyword evidence="2" id="KW-0808">Transferase</keyword>
<dbReference type="Proteomes" id="UP001499938">
    <property type="component" value="Unassembled WGS sequence"/>
</dbReference>
<evidence type="ECO:0000256" key="2">
    <source>
        <dbReference type="ARBA" id="ARBA00022679"/>
    </source>
</evidence>
<evidence type="ECO:0000259" key="4">
    <source>
        <dbReference type="Pfam" id="PF00534"/>
    </source>
</evidence>
<reference evidence="6 7" key="1">
    <citation type="journal article" date="2019" name="Int. J. Syst. Evol. Microbiol.">
        <title>The Global Catalogue of Microorganisms (GCM) 10K type strain sequencing project: providing services to taxonomists for standard genome sequencing and annotation.</title>
        <authorList>
            <consortium name="The Broad Institute Genomics Platform"/>
            <consortium name="The Broad Institute Genome Sequencing Center for Infectious Disease"/>
            <person name="Wu L."/>
            <person name="Ma J."/>
        </authorList>
    </citation>
    <scope>NUCLEOTIDE SEQUENCE [LARGE SCALE GENOMIC DNA]</scope>
    <source>
        <strain evidence="6 7">JCM 15592</strain>
    </source>
</reference>
<evidence type="ECO:0000259" key="5">
    <source>
        <dbReference type="Pfam" id="PF13579"/>
    </source>
</evidence>